<sequence length="165" mass="18097">MKVSFITFAALAAPLALGNPVPAANSSDVQAPGQPITPRQIQGGGIIPSPMVDCGDVELPEADWKGVIDKIKDYGIHGGKVQPKKIHVEYFGKAAFYMCNCKWFHWDPLPIQEISEAAELITKKCGPHQTGWVWANDWQKGYNIAPYSYVHGTDAPLLCPDECFN</sequence>
<keyword evidence="3" id="KW-1185">Reference proteome</keyword>
<gene>
    <name evidence="2" type="ORF">JX265_007403</name>
</gene>
<dbReference type="AlphaFoldDB" id="A0A9Q0AL69"/>
<feature type="chain" id="PRO_5040338631" evidence="1">
    <location>
        <begin position="19"/>
        <end position="165"/>
    </location>
</feature>
<proteinExistence type="predicted"/>
<evidence type="ECO:0000313" key="2">
    <source>
        <dbReference type="EMBL" id="KAI1867601.1"/>
    </source>
</evidence>
<organism evidence="2 3">
    <name type="scientific">Neoarthrinium moseri</name>
    <dbReference type="NCBI Taxonomy" id="1658444"/>
    <lineage>
        <taxon>Eukaryota</taxon>
        <taxon>Fungi</taxon>
        <taxon>Dikarya</taxon>
        <taxon>Ascomycota</taxon>
        <taxon>Pezizomycotina</taxon>
        <taxon>Sordariomycetes</taxon>
        <taxon>Xylariomycetidae</taxon>
        <taxon>Amphisphaeriales</taxon>
        <taxon>Apiosporaceae</taxon>
        <taxon>Neoarthrinium</taxon>
    </lineage>
</organism>
<accession>A0A9Q0AL69</accession>
<dbReference type="EMBL" id="JAFIMR010000018">
    <property type="protein sequence ID" value="KAI1867601.1"/>
    <property type="molecule type" value="Genomic_DNA"/>
</dbReference>
<evidence type="ECO:0000256" key="1">
    <source>
        <dbReference type="SAM" id="SignalP"/>
    </source>
</evidence>
<evidence type="ECO:0000313" key="3">
    <source>
        <dbReference type="Proteomes" id="UP000829685"/>
    </source>
</evidence>
<feature type="signal peptide" evidence="1">
    <location>
        <begin position="1"/>
        <end position="18"/>
    </location>
</feature>
<reference evidence="2" key="1">
    <citation type="submission" date="2021-03" db="EMBL/GenBank/DDBJ databases">
        <title>Revisited historic fungal species revealed as producer of novel bioactive compounds through whole genome sequencing and comparative genomics.</title>
        <authorList>
            <person name="Vignolle G.A."/>
            <person name="Hochenegger N."/>
            <person name="Mach R.L."/>
            <person name="Mach-Aigner A.R."/>
            <person name="Javad Rahimi M."/>
            <person name="Salim K.A."/>
            <person name="Chan C.M."/>
            <person name="Lim L.B.L."/>
            <person name="Cai F."/>
            <person name="Druzhinina I.S."/>
            <person name="U'Ren J.M."/>
            <person name="Derntl C."/>
        </authorList>
    </citation>
    <scope>NUCLEOTIDE SEQUENCE</scope>
    <source>
        <strain evidence="2">TUCIM 5799</strain>
    </source>
</reference>
<protein>
    <submittedName>
        <fullName evidence="2">Uncharacterized protein</fullName>
    </submittedName>
</protein>
<dbReference type="Proteomes" id="UP000829685">
    <property type="component" value="Unassembled WGS sequence"/>
</dbReference>
<comment type="caution">
    <text evidence="2">The sequence shown here is derived from an EMBL/GenBank/DDBJ whole genome shotgun (WGS) entry which is preliminary data.</text>
</comment>
<keyword evidence="1" id="KW-0732">Signal</keyword>
<name>A0A9Q0AL69_9PEZI</name>